<evidence type="ECO:0000313" key="2">
    <source>
        <dbReference type="Proteomes" id="UP001432146"/>
    </source>
</evidence>
<gene>
    <name evidence="1" type="ORF">QLX08_011131</name>
</gene>
<sequence>MSGAACIFLKEDLCAVIYHSGGRNTRNNGQPHRTGGCFSCLGRKVRVYKVTLTVTVIPTPAASFYTQSILRVRYHF</sequence>
<evidence type="ECO:0000313" key="1">
    <source>
        <dbReference type="EMBL" id="KAK9294142.1"/>
    </source>
</evidence>
<organism evidence="1 2">
    <name type="scientific">Tetragonisca angustula</name>
    <dbReference type="NCBI Taxonomy" id="166442"/>
    <lineage>
        <taxon>Eukaryota</taxon>
        <taxon>Metazoa</taxon>
        <taxon>Ecdysozoa</taxon>
        <taxon>Arthropoda</taxon>
        <taxon>Hexapoda</taxon>
        <taxon>Insecta</taxon>
        <taxon>Pterygota</taxon>
        <taxon>Neoptera</taxon>
        <taxon>Endopterygota</taxon>
        <taxon>Hymenoptera</taxon>
        <taxon>Apocrita</taxon>
        <taxon>Aculeata</taxon>
        <taxon>Apoidea</taxon>
        <taxon>Anthophila</taxon>
        <taxon>Apidae</taxon>
        <taxon>Tetragonisca</taxon>
    </lineage>
</organism>
<dbReference type="AlphaFoldDB" id="A0AAW0Z9J1"/>
<dbReference type="EMBL" id="JAWNGG020000341">
    <property type="protein sequence ID" value="KAK9294142.1"/>
    <property type="molecule type" value="Genomic_DNA"/>
</dbReference>
<comment type="caution">
    <text evidence="1">The sequence shown here is derived from an EMBL/GenBank/DDBJ whole genome shotgun (WGS) entry which is preliminary data.</text>
</comment>
<keyword evidence="2" id="KW-1185">Reference proteome</keyword>
<accession>A0AAW0Z9J1</accession>
<dbReference type="Proteomes" id="UP001432146">
    <property type="component" value="Unassembled WGS sequence"/>
</dbReference>
<protein>
    <submittedName>
        <fullName evidence="1">Uncharacterized protein</fullName>
    </submittedName>
</protein>
<proteinExistence type="predicted"/>
<reference evidence="1 2" key="1">
    <citation type="submission" date="2024-05" db="EMBL/GenBank/DDBJ databases">
        <title>The nuclear and mitochondrial genome assemblies of Tetragonisca angustula (Apidae: Meliponini), a tiny yet remarkable pollinator in the Neotropics.</title>
        <authorList>
            <person name="Ferrari R."/>
            <person name="Ricardo P.C."/>
            <person name="Dias F.C."/>
            <person name="Araujo N.S."/>
            <person name="Soares D.O."/>
            <person name="Zhou Q.-S."/>
            <person name="Zhu C.-D."/>
            <person name="Coutinho L."/>
            <person name="Airas M.C."/>
            <person name="Batista T.M."/>
        </authorList>
    </citation>
    <scope>NUCLEOTIDE SEQUENCE [LARGE SCALE GENOMIC DNA]</scope>
    <source>
        <strain evidence="1">ASF017062</strain>
        <tissue evidence="1">Abdomen</tissue>
    </source>
</reference>
<name>A0AAW0Z9J1_9HYME</name>